<reference evidence="1" key="2">
    <citation type="submission" date="2007-04" db="EMBL/GenBank/DDBJ databases">
        <title>The genome of the human body louse.</title>
        <authorList>
            <consortium name="The Human Body Louse Genome Consortium"/>
            <person name="Kirkness E."/>
            <person name="Walenz B."/>
            <person name="Hass B."/>
            <person name="Bruggner R."/>
            <person name="Strausberg R."/>
        </authorList>
    </citation>
    <scope>NUCLEOTIDE SEQUENCE</scope>
    <source>
        <strain evidence="1">USDA</strain>
    </source>
</reference>
<dbReference type="KEGG" id="phu:Phum_PHUM383770"/>
<evidence type="ECO:0000313" key="3">
    <source>
        <dbReference type="Proteomes" id="UP000009046"/>
    </source>
</evidence>
<accession>E0VQS7</accession>
<proteinExistence type="predicted"/>
<keyword evidence="3" id="KW-1185">Reference proteome</keyword>
<dbReference type="Proteomes" id="UP000009046">
    <property type="component" value="Unassembled WGS sequence"/>
</dbReference>
<dbReference type="GeneID" id="8237263"/>
<dbReference type="HOGENOM" id="CLU_2608905_0_0_1"/>
<evidence type="ECO:0000313" key="1">
    <source>
        <dbReference type="EMBL" id="EEB15733.1"/>
    </source>
</evidence>
<dbReference type="VEuPathDB" id="VectorBase:PHUM383770"/>
<dbReference type="OrthoDB" id="6782768at2759"/>
<name>E0VQS7_PEDHC</name>
<organism>
    <name type="scientific">Pediculus humanus subsp. corporis</name>
    <name type="common">Body louse</name>
    <dbReference type="NCBI Taxonomy" id="121224"/>
    <lineage>
        <taxon>Eukaryota</taxon>
        <taxon>Metazoa</taxon>
        <taxon>Ecdysozoa</taxon>
        <taxon>Arthropoda</taxon>
        <taxon>Hexapoda</taxon>
        <taxon>Insecta</taxon>
        <taxon>Pterygota</taxon>
        <taxon>Neoptera</taxon>
        <taxon>Paraneoptera</taxon>
        <taxon>Psocodea</taxon>
        <taxon>Troctomorpha</taxon>
        <taxon>Phthiraptera</taxon>
        <taxon>Anoplura</taxon>
        <taxon>Pediculidae</taxon>
        <taxon>Pediculus</taxon>
    </lineage>
</organism>
<sequence>MPYLKNKNKKLIFKYCFTENKEIVRIRRGYENHRSKNYGNNFATGSEVFTTENSTVVIAQIGGTATLPCGVRKFNSGVV</sequence>
<dbReference type="CTD" id="8237263"/>
<dbReference type="RefSeq" id="XP_002428471.1">
    <property type="nucleotide sequence ID" value="XM_002428426.1"/>
</dbReference>
<evidence type="ECO:0000313" key="2">
    <source>
        <dbReference type="EnsemblMetazoa" id="PHUM383770-PA"/>
    </source>
</evidence>
<reference evidence="1" key="1">
    <citation type="submission" date="2007-04" db="EMBL/GenBank/DDBJ databases">
        <title>Annotation of Pediculus humanus corporis strain USDA.</title>
        <authorList>
            <person name="Kirkness E."/>
            <person name="Hannick L."/>
            <person name="Hass B."/>
            <person name="Bruggner R."/>
            <person name="Lawson D."/>
            <person name="Bidwell S."/>
            <person name="Joardar V."/>
            <person name="Caler E."/>
            <person name="Walenz B."/>
            <person name="Inman J."/>
            <person name="Schobel S."/>
            <person name="Galinsky K."/>
            <person name="Amedeo P."/>
            <person name="Strausberg R."/>
        </authorList>
    </citation>
    <scope>NUCLEOTIDE SEQUENCE</scope>
    <source>
        <strain evidence="1">USDA</strain>
    </source>
</reference>
<dbReference type="EMBL" id="DS235440">
    <property type="protein sequence ID" value="EEB15733.1"/>
    <property type="molecule type" value="Genomic_DNA"/>
</dbReference>
<dbReference type="AlphaFoldDB" id="E0VQS7"/>
<dbReference type="EMBL" id="AAZO01004490">
    <property type="status" value="NOT_ANNOTATED_CDS"/>
    <property type="molecule type" value="Genomic_DNA"/>
</dbReference>
<protein>
    <submittedName>
        <fullName evidence="1 2">Uncharacterized protein</fullName>
    </submittedName>
</protein>
<reference evidence="2" key="3">
    <citation type="submission" date="2020-05" db="UniProtKB">
        <authorList>
            <consortium name="EnsemblMetazoa"/>
        </authorList>
    </citation>
    <scope>IDENTIFICATION</scope>
    <source>
        <strain evidence="2">USDA</strain>
    </source>
</reference>
<dbReference type="EnsemblMetazoa" id="PHUM383770-RA">
    <property type="protein sequence ID" value="PHUM383770-PA"/>
    <property type="gene ID" value="PHUM383770"/>
</dbReference>
<dbReference type="InParanoid" id="E0VQS7"/>
<gene>
    <name evidence="2" type="primary">8237263</name>
    <name evidence="1" type="ORF">Phum_PHUM383770</name>
</gene>